<dbReference type="Proteomes" id="UP000199268">
    <property type="component" value="Unassembled WGS sequence"/>
</dbReference>
<dbReference type="RefSeq" id="WP_092463760.1">
    <property type="nucleotide sequence ID" value="NZ_BJEE01000003.1"/>
</dbReference>
<feature type="compositionally biased region" description="Basic residues" evidence="1">
    <location>
        <begin position="14"/>
        <end position="23"/>
    </location>
</feature>
<accession>A0A1C4BX23</accession>
<keyword evidence="3" id="KW-1185">Reference proteome</keyword>
<dbReference type="AlphaFoldDB" id="A0A1C4BX23"/>
<evidence type="ECO:0000256" key="1">
    <source>
        <dbReference type="SAM" id="MobiDB-lite"/>
    </source>
</evidence>
<proteinExistence type="predicted"/>
<evidence type="ECO:0000313" key="3">
    <source>
        <dbReference type="Proteomes" id="UP000199268"/>
    </source>
</evidence>
<evidence type="ECO:0000313" key="2">
    <source>
        <dbReference type="EMBL" id="SCC11451.1"/>
    </source>
</evidence>
<reference evidence="3" key="1">
    <citation type="submission" date="2016-08" db="EMBL/GenBank/DDBJ databases">
        <authorList>
            <person name="Varghese N."/>
            <person name="Submissions Spin"/>
        </authorList>
    </citation>
    <scope>NUCLEOTIDE SEQUENCE [LARGE SCALE GENOMIC DNA]</scope>
    <source>
        <strain evidence="3">R-53094</strain>
    </source>
</reference>
<name>A0A1C4BX23_9LACO</name>
<protein>
    <submittedName>
        <fullName evidence="2">Uncharacterized protein</fullName>
    </submittedName>
</protein>
<feature type="region of interest" description="Disordered" evidence="1">
    <location>
        <begin position="1"/>
        <end position="29"/>
    </location>
</feature>
<dbReference type="EMBL" id="FMAO01000017">
    <property type="protein sequence ID" value="SCC11451.1"/>
    <property type="molecule type" value="Genomic_DNA"/>
</dbReference>
<dbReference type="OrthoDB" id="2149263at2"/>
<gene>
    <name evidence="2" type="ORF">GA0061074_1179</name>
</gene>
<organism evidence="2 3">
    <name type="scientific">Weissella bombi</name>
    <dbReference type="NCBI Taxonomy" id="1505725"/>
    <lineage>
        <taxon>Bacteria</taxon>
        <taxon>Bacillati</taxon>
        <taxon>Bacillota</taxon>
        <taxon>Bacilli</taxon>
        <taxon>Lactobacillales</taxon>
        <taxon>Lactobacillaceae</taxon>
        <taxon>Weissella</taxon>
    </lineage>
</organism>
<sequence length="218" mass="24908">MVKQGHYAGVQSNKKGRSLRQRQTKSVAGEINRQDVSEFVQGRYVLTQRGTSSLVDETMQRFLSEWLSQAETVSGDVLDMKKITQQTLTNIANQVPWQFYAIIVKQWDKLSHFFIKEIPAVPTKTAIKLAQQVFDIRALVSQQLAINWYLMRFNTADQLATIKATDVSQLVTSFMTDNDIVWQNVAVVYSTTPFVIKTNDMATKNWLTKLDSLQPEQL</sequence>
<dbReference type="STRING" id="1505725.GA0061074_1179"/>